<dbReference type="OMA" id="ARDIKHM"/>
<keyword evidence="5 13" id="KW-0378">Hydrolase</keyword>
<keyword evidence="9" id="KW-0539">Nucleus</keyword>
<evidence type="ECO:0000256" key="5">
    <source>
        <dbReference type="ARBA" id="ARBA00022801"/>
    </source>
</evidence>
<keyword evidence="4 13" id="KW-0547">Nucleotide-binding</keyword>
<keyword evidence="19" id="KW-1185">Reference proteome</keyword>
<dbReference type="GeneID" id="17088039"/>
<feature type="compositionally biased region" description="Basic and acidic residues" evidence="14">
    <location>
        <begin position="174"/>
        <end position="195"/>
    </location>
</feature>
<evidence type="ECO:0000256" key="8">
    <source>
        <dbReference type="ARBA" id="ARBA00023187"/>
    </source>
</evidence>
<dbReference type="InterPro" id="IPR011545">
    <property type="entry name" value="DEAD/DEAH_box_helicase_dom"/>
</dbReference>
<protein>
    <recommendedName>
        <fullName evidence="2">RNA helicase</fullName>
        <ecNumber evidence="2">3.6.4.13</ecNumber>
    </recommendedName>
</protein>
<feature type="compositionally biased region" description="Basic and acidic residues" evidence="14">
    <location>
        <begin position="278"/>
        <end position="294"/>
    </location>
</feature>
<keyword evidence="7 13" id="KW-0067">ATP-binding</keyword>
<dbReference type="SMART" id="SM00490">
    <property type="entry name" value="HELICc"/>
    <property type="match status" value="1"/>
</dbReference>
<comment type="similarity">
    <text evidence="10">Belongs to the DEAD box helicase family. DDX23/PRP28 subfamily.</text>
</comment>
<dbReference type="GO" id="GO:0005524">
    <property type="term" value="F:ATP binding"/>
    <property type="evidence" value="ECO:0007669"/>
    <property type="project" value="UniProtKB-KW"/>
</dbReference>
<dbReference type="InterPro" id="IPR001650">
    <property type="entry name" value="Helicase_C-like"/>
</dbReference>
<dbReference type="Pfam" id="PF00270">
    <property type="entry name" value="DEAD"/>
    <property type="match status" value="1"/>
</dbReference>
<dbReference type="Pfam" id="PF25430">
    <property type="entry name" value="DDX23"/>
    <property type="match status" value="1"/>
</dbReference>
<dbReference type="PROSITE" id="PS00039">
    <property type="entry name" value="DEAD_ATP_HELICASE"/>
    <property type="match status" value="1"/>
</dbReference>
<dbReference type="STRING" id="130081.M2Y012"/>
<evidence type="ECO:0000256" key="3">
    <source>
        <dbReference type="ARBA" id="ARBA00022664"/>
    </source>
</evidence>
<gene>
    <name evidence="18" type="ORF">Gasu_34230</name>
</gene>
<dbReference type="PROSITE" id="PS51192">
    <property type="entry name" value="HELICASE_ATP_BIND_1"/>
    <property type="match status" value="1"/>
</dbReference>
<feature type="region of interest" description="Disordered" evidence="14">
    <location>
        <begin position="1"/>
        <end position="195"/>
    </location>
</feature>
<dbReference type="EMBL" id="KB454511">
    <property type="protein sequence ID" value="EME29223.1"/>
    <property type="molecule type" value="Genomic_DNA"/>
</dbReference>
<dbReference type="SMART" id="SM00487">
    <property type="entry name" value="DEXDc"/>
    <property type="match status" value="1"/>
</dbReference>
<evidence type="ECO:0000256" key="9">
    <source>
        <dbReference type="ARBA" id="ARBA00023242"/>
    </source>
</evidence>
<dbReference type="PROSITE" id="PS51194">
    <property type="entry name" value="HELICASE_CTER"/>
    <property type="match status" value="1"/>
</dbReference>
<feature type="compositionally biased region" description="Basic and acidic residues" evidence="14">
    <location>
        <begin position="44"/>
        <end position="60"/>
    </location>
</feature>
<dbReference type="GO" id="GO:0006397">
    <property type="term" value="P:mRNA processing"/>
    <property type="evidence" value="ECO:0007669"/>
    <property type="project" value="UniProtKB-KW"/>
</dbReference>
<evidence type="ECO:0000313" key="18">
    <source>
        <dbReference type="EMBL" id="EME29223.1"/>
    </source>
</evidence>
<dbReference type="GO" id="GO:0003676">
    <property type="term" value="F:nucleic acid binding"/>
    <property type="evidence" value="ECO:0007669"/>
    <property type="project" value="InterPro"/>
</dbReference>
<feature type="region of interest" description="Disordered" evidence="14">
    <location>
        <begin position="256"/>
        <end position="294"/>
    </location>
</feature>
<dbReference type="InterPro" id="IPR000629">
    <property type="entry name" value="RNA-helicase_DEAD-box_CS"/>
</dbReference>
<keyword evidence="8" id="KW-0508">mRNA splicing</keyword>
<keyword evidence="6 13" id="KW-0347">Helicase</keyword>
<feature type="compositionally biased region" description="Basic and acidic residues" evidence="14">
    <location>
        <begin position="129"/>
        <end position="152"/>
    </location>
</feature>
<evidence type="ECO:0000256" key="13">
    <source>
        <dbReference type="RuleBase" id="RU000492"/>
    </source>
</evidence>
<sequence>MFQSAKDEKSRRHISPKHSRRRERSVSSRRDSTVYSKRSRKHFRSELVEETTSRKTKADYIETLDSPQSGGNLEHSSSSFPYKSQSLGKQVFSNDTQLKKTKREPISLEDIMKKKREEEEEAQKPRFISKSERERQALEKLYERRKAVDPMKVESTQFHSNSLSKGIPRPPVDVQRERNQKQSDTSRENDEESHRLKELLRKHYMKEKDTKSRLTKPSERFRFRFEWDNSEDTLNTEEYAELSSFVEVPLLFGRGHRGGMDPASTPSKAPSKRVTRPKVSDMEGVPDSRLDMTLEDPVHHRHKKDMRHWSEKPKEEMTERDWRIFREDHSIAYRGGKAPFPARNWEETGLPRVLLDSVRYIAKYKQPTPIQMAAIPIGLAKRDMIGLAETGSGKTAAFVLPMLVYISQRPPMTAANAAQGPYAVILAPTRELAQQIEEETRKFAEPLGYRVCSVVGGVSIEEQGMKLREGVEIVIATPGRMIDCLERRYCVLNQCDYVVLDEADRMIDMGFEPQVQGVLDAMPSSHLKPEVEELSEEFMEESSSILYRQTFMFSATMPPAVERLARKFLRNPIIVAVGDIGKGAELVQQRVEYVPNETKKKLRFFEVVGYADPPILVFLNTKRGCDTLVRAIETESGLDIRATVIHSGKPQELREEHLEGFKQGKYDILIATDVLGRGIDIKGVNLVINYEMPNKIENYTHRIGRTGRAGREGLAISFVTPADSEIFYDLKLQLEKVGAKVPPEIANHESVKSKSQGFGIIRD</sequence>
<evidence type="ECO:0000259" key="15">
    <source>
        <dbReference type="PROSITE" id="PS51192"/>
    </source>
</evidence>
<feature type="compositionally biased region" description="Basic and acidic residues" evidence="14">
    <location>
        <begin position="103"/>
        <end position="117"/>
    </location>
</feature>
<dbReference type="OrthoDB" id="196131at2759"/>
<dbReference type="GO" id="GO:0016887">
    <property type="term" value="F:ATP hydrolysis activity"/>
    <property type="evidence" value="ECO:0007669"/>
    <property type="project" value="RHEA"/>
</dbReference>
<dbReference type="InterPro" id="IPR057479">
    <property type="entry name" value="PRP28/DDX23-like_helical"/>
</dbReference>
<evidence type="ECO:0000256" key="2">
    <source>
        <dbReference type="ARBA" id="ARBA00012552"/>
    </source>
</evidence>
<evidence type="ECO:0000256" key="12">
    <source>
        <dbReference type="PROSITE-ProRule" id="PRU00552"/>
    </source>
</evidence>
<accession>M2Y012</accession>
<evidence type="ECO:0000313" key="19">
    <source>
        <dbReference type="Proteomes" id="UP000030680"/>
    </source>
</evidence>
<comment type="subcellular location">
    <subcellularLocation>
        <location evidence="1">Nucleus</location>
    </subcellularLocation>
</comment>
<dbReference type="FunFam" id="3.40.50.300:FF:000322">
    <property type="entry name" value="probable ATP-dependent RNA helicase DDX23"/>
    <property type="match status" value="1"/>
</dbReference>
<reference evidence="19" key="1">
    <citation type="journal article" date="2013" name="Science">
        <title>Gene transfer from bacteria and archaea facilitated evolution of an extremophilic eukaryote.</title>
        <authorList>
            <person name="Schonknecht G."/>
            <person name="Chen W.H."/>
            <person name="Ternes C.M."/>
            <person name="Barbier G.G."/>
            <person name="Shrestha R.P."/>
            <person name="Stanke M."/>
            <person name="Brautigam A."/>
            <person name="Baker B.J."/>
            <person name="Banfield J.F."/>
            <person name="Garavito R.M."/>
            <person name="Carr K."/>
            <person name="Wilkerson C."/>
            <person name="Rensing S.A."/>
            <person name="Gagneul D."/>
            <person name="Dickenson N.E."/>
            <person name="Oesterhelt C."/>
            <person name="Lercher M.J."/>
            <person name="Weber A.P."/>
        </authorList>
    </citation>
    <scope>NUCLEOTIDE SEQUENCE [LARGE SCALE GENOMIC DNA]</scope>
    <source>
        <strain evidence="19">074W</strain>
    </source>
</reference>
<dbReference type="SUPFAM" id="SSF52540">
    <property type="entry name" value="P-loop containing nucleoside triphosphate hydrolases"/>
    <property type="match status" value="1"/>
</dbReference>
<feature type="compositionally biased region" description="Polar residues" evidence="14">
    <location>
        <begin position="154"/>
        <end position="164"/>
    </location>
</feature>
<evidence type="ECO:0000256" key="14">
    <source>
        <dbReference type="SAM" id="MobiDB-lite"/>
    </source>
</evidence>
<organism evidence="18 19">
    <name type="scientific">Galdieria sulphuraria</name>
    <name type="common">Red alga</name>
    <dbReference type="NCBI Taxonomy" id="130081"/>
    <lineage>
        <taxon>Eukaryota</taxon>
        <taxon>Rhodophyta</taxon>
        <taxon>Bangiophyceae</taxon>
        <taxon>Galdieriales</taxon>
        <taxon>Galdieriaceae</taxon>
        <taxon>Galdieria</taxon>
    </lineage>
</organism>
<evidence type="ECO:0000259" key="17">
    <source>
        <dbReference type="PROSITE" id="PS51195"/>
    </source>
</evidence>
<dbReference type="Proteomes" id="UP000030680">
    <property type="component" value="Unassembled WGS sequence"/>
</dbReference>
<proteinExistence type="inferred from homology"/>
<feature type="domain" description="Helicase C-terminal" evidence="16">
    <location>
        <begin position="586"/>
        <end position="749"/>
    </location>
</feature>
<dbReference type="KEGG" id="gsl:Gasu_34230"/>
<dbReference type="InterPro" id="IPR027417">
    <property type="entry name" value="P-loop_NTPase"/>
</dbReference>
<dbReference type="RefSeq" id="XP_005705743.1">
    <property type="nucleotide sequence ID" value="XM_005705686.1"/>
</dbReference>
<feature type="domain" description="Helicase ATP-binding" evidence="15">
    <location>
        <begin position="375"/>
        <end position="575"/>
    </location>
</feature>
<dbReference type="CDD" id="cd17945">
    <property type="entry name" value="DEADc_DDX23"/>
    <property type="match status" value="1"/>
</dbReference>
<evidence type="ECO:0000256" key="4">
    <source>
        <dbReference type="ARBA" id="ARBA00022741"/>
    </source>
</evidence>
<evidence type="ECO:0000256" key="1">
    <source>
        <dbReference type="ARBA" id="ARBA00004123"/>
    </source>
</evidence>
<dbReference type="PANTHER" id="PTHR47958">
    <property type="entry name" value="ATP-DEPENDENT RNA HELICASE DBP3"/>
    <property type="match status" value="1"/>
</dbReference>
<dbReference type="AlphaFoldDB" id="M2Y012"/>
<dbReference type="Gene3D" id="3.40.50.300">
    <property type="entry name" value="P-loop containing nucleotide triphosphate hydrolases"/>
    <property type="match status" value="2"/>
</dbReference>
<evidence type="ECO:0000259" key="16">
    <source>
        <dbReference type="PROSITE" id="PS51194"/>
    </source>
</evidence>
<feature type="compositionally biased region" description="Polar residues" evidence="14">
    <location>
        <begin position="65"/>
        <end position="96"/>
    </location>
</feature>
<dbReference type="GO" id="GO:0003724">
    <property type="term" value="F:RNA helicase activity"/>
    <property type="evidence" value="ECO:0007669"/>
    <property type="project" value="UniProtKB-EC"/>
</dbReference>
<dbReference type="InterPro" id="IPR014014">
    <property type="entry name" value="RNA_helicase_DEAD_Q_motif"/>
</dbReference>
<feature type="compositionally biased region" description="Basic and acidic residues" evidence="14">
    <location>
        <begin position="1"/>
        <end position="10"/>
    </location>
</feature>
<dbReference type="GO" id="GO:0008380">
    <property type="term" value="P:RNA splicing"/>
    <property type="evidence" value="ECO:0007669"/>
    <property type="project" value="UniProtKB-KW"/>
</dbReference>
<dbReference type="PROSITE" id="PS51195">
    <property type="entry name" value="Q_MOTIF"/>
    <property type="match status" value="1"/>
</dbReference>
<evidence type="ECO:0000256" key="7">
    <source>
        <dbReference type="ARBA" id="ARBA00022840"/>
    </source>
</evidence>
<dbReference type="Pfam" id="PF00271">
    <property type="entry name" value="Helicase_C"/>
    <property type="match status" value="1"/>
</dbReference>
<dbReference type="CDD" id="cd18787">
    <property type="entry name" value="SF2_C_DEAD"/>
    <property type="match status" value="1"/>
</dbReference>
<feature type="domain" description="DEAD-box RNA helicase Q" evidence="17">
    <location>
        <begin position="343"/>
        <end position="372"/>
    </location>
</feature>
<evidence type="ECO:0000256" key="11">
    <source>
        <dbReference type="ARBA" id="ARBA00047984"/>
    </source>
</evidence>
<evidence type="ECO:0000256" key="10">
    <source>
        <dbReference type="ARBA" id="ARBA00037954"/>
    </source>
</evidence>
<comment type="catalytic activity">
    <reaction evidence="11">
        <text>ATP + H2O = ADP + phosphate + H(+)</text>
        <dbReference type="Rhea" id="RHEA:13065"/>
        <dbReference type="ChEBI" id="CHEBI:15377"/>
        <dbReference type="ChEBI" id="CHEBI:15378"/>
        <dbReference type="ChEBI" id="CHEBI:30616"/>
        <dbReference type="ChEBI" id="CHEBI:43474"/>
        <dbReference type="ChEBI" id="CHEBI:456216"/>
        <dbReference type="EC" id="3.6.4.13"/>
    </reaction>
</comment>
<keyword evidence="3" id="KW-0507">mRNA processing</keyword>
<dbReference type="Gramene" id="EME29223">
    <property type="protein sequence ID" value="EME29223"/>
    <property type="gene ID" value="Gasu_34230"/>
</dbReference>
<feature type="compositionally biased region" description="Basic residues" evidence="14">
    <location>
        <begin position="11"/>
        <end position="23"/>
    </location>
</feature>
<dbReference type="EC" id="3.6.4.13" evidence="2"/>
<feature type="short sequence motif" description="Q motif" evidence="12">
    <location>
        <begin position="343"/>
        <end position="372"/>
    </location>
</feature>
<dbReference type="eggNOG" id="KOG0333">
    <property type="taxonomic scope" value="Eukaryota"/>
</dbReference>
<evidence type="ECO:0000256" key="6">
    <source>
        <dbReference type="ARBA" id="ARBA00022806"/>
    </source>
</evidence>
<name>M2Y012_GALSU</name>
<dbReference type="InterPro" id="IPR014001">
    <property type="entry name" value="Helicase_ATP-bd"/>
</dbReference>
<dbReference type="GO" id="GO:0005634">
    <property type="term" value="C:nucleus"/>
    <property type="evidence" value="ECO:0007669"/>
    <property type="project" value="UniProtKB-SubCell"/>
</dbReference>